<feature type="transmembrane region" description="Helical" evidence="9">
    <location>
        <begin position="393"/>
        <end position="414"/>
    </location>
</feature>
<dbReference type="InterPro" id="IPR003352">
    <property type="entry name" value="PTS_EIIC"/>
</dbReference>
<evidence type="ECO:0000256" key="9">
    <source>
        <dbReference type="SAM" id="Phobius"/>
    </source>
</evidence>
<dbReference type="AlphaFoldDB" id="A0A974S0N9"/>
<evidence type="ECO:0000256" key="2">
    <source>
        <dbReference type="ARBA" id="ARBA00022448"/>
    </source>
</evidence>
<dbReference type="Proteomes" id="UP000595254">
    <property type="component" value="Chromosome"/>
</dbReference>
<protein>
    <recommendedName>
        <fullName evidence="8">Permease IIC component</fullName>
    </recommendedName>
</protein>
<feature type="transmembrane region" description="Helical" evidence="9">
    <location>
        <begin position="174"/>
        <end position="194"/>
    </location>
</feature>
<dbReference type="Pfam" id="PF02378">
    <property type="entry name" value="PTS_EIIC"/>
    <property type="match status" value="1"/>
</dbReference>
<accession>A0A974S0N9</accession>
<keyword evidence="2 8" id="KW-0813">Transport</keyword>
<evidence type="ECO:0000256" key="7">
    <source>
        <dbReference type="ARBA" id="ARBA00023136"/>
    </source>
</evidence>
<name>A0A974S0N9_PERPY</name>
<evidence type="ECO:0000256" key="1">
    <source>
        <dbReference type="ARBA" id="ARBA00004651"/>
    </source>
</evidence>
<comment type="function">
    <text evidence="8">The phosphoenolpyruvate-dependent sugar phosphotransferase system (PTS), a major carbohydrate active -transport system, catalyzes the phosphorylation of incoming sugar substrates concomitant with their translocation across the cell membrane.</text>
</comment>
<sequence>MSKVNELLENKMMPIAGKLGNNKFLIAIRDGITFAMPLIIIGSLFMIIASFPAPGWEAWLGKMGIADFLWKGTDSSFGLIGLIASFGIAYSLTRQFNVDGIGSGIISLSAFIIATPFISSDAGAGMPIPYMGAKGLFIAIIMGLLNGYIYQWFINRNIQIRLPESVPPAVSRSFSAIIPGAVIITMWLIIYSVLSTFDLPNVHDIAQVILGKPLGLLGNNVFGTIIVVGLNSLFWFVGIHGGNVVNSVMQPVWIANLDENRVAYQAGQELQNIITLPFMDNFVYIGGGGATIGLVLVLGYLARKKKTSKQTKALAPITVVPGLFNINEPTMFGIPVVLNVMLVIPFILAPIVNVVVTYSAMASGIVPLTRAAASWTMPPIFSGFLVTGDISGAILQVVLILLDVLLYLPFVLAVEKRFKAEE</sequence>
<dbReference type="InterPro" id="IPR004796">
    <property type="entry name" value="PTS_IIC_cello"/>
</dbReference>
<dbReference type="PANTHER" id="PTHR33989">
    <property type="match status" value="1"/>
</dbReference>
<keyword evidence="6 9" id="KW-1133">Transmembrane helix</keyword>
<evidence type="ECO:0000256" key="5">
    <source>
        <dbReference type="ARBA" id="ARBA00022692"/>
    </source>
</evidence>
<dbReference type="RefSeq" id="WP_040376391.1">
    <property type="nucleotide sequence ID" value="NZ_CP068053.1"/>
</dbReference>
<dbReference type="PIRSF" id="PIRSF006351">
    <property type="entry name" value="PTS_EIIC-Cellobiose"/>
    <property type="match status" value="1"/>
</dbReference>
<feature type="transmembrane region" description="Helical" evidence="9">
    <location>
        <begin position="332"/>
        <end position="356"/>
    </location>
</feature>
<dbReference type="KEGG" id="ppsr:I6J18_01755"/>
<evidence type="ECO:0000259" key="10">
    <source>
        <dbReference type="PROSITE" id="PS51105"/>
    </source>
</evidence>
<feature type="transmembrane region" description="Helical" evidence="9">
    <location>
        <begin position="100"/>
        <end position="119"/>
    </location>
</feature>
<dbReference type="PROSITE" id="PS51105">
    <property type="entry name" value="PTS_EIIC_TYPE_3"/>
    <property type="match status" value="1"/>
</dbReference>
<keyword evidence="7 8" id="KW-0472">Membrane</keyword>
<dbReference type="EMBL" id="CP068053">
    <property type="protein sequence ID" value="QQT00686.1"/>
    <property type="molecule type" value="Genomic_DNA"/>
</dbReference>
<feature type="transmembrane region" description="Helical" evidence="9">
    <location>
        <begin position="75"/>
        <end position="93"/>
    </location>
</feature>
<dbReference type="InterPro" id="IPR004501">
    <property type="entry name" value="PTS_EIIC_3"/>
</dbReference>
<proteinExistence type="predicted"/>
<dbReference type="GO" id="GO:0008982">
    <property type="term" value="F:protein-N(PI)-phosphohistidine-sugar phosphotransferase activity"/>
    <property type="evidence" value="ECO:0007669"/>
    <property type="project" value="UniProtKB-UniRule"/>
</dbReference>
<keyword evidence="4 8" id="KW-0762">Sugar transport</keyword>
<organism evidence="11 12">
    <name type="scientific">Peribacillus psychrosaccharolyticus</name>
    <name type="common">Bacillus psychrosaccharolyticus</name>
    <dbReference type="NCBI Taxonomy" id="1407"/>
    <lineage>
        <taxon>Bacteria</taxon>
        <taxon>Bacillati</taxon>
        <taxon>Bacillota</taxon>
        <taxon>Bacilli</taxon>
        <taxon>Bacillales</taxon>
        <taxon>Bacillaceae</taxon>
        <taxon>Peribacillus</taxon>
    </lineage>
</organism>
<keyword evidence="5 9" id="KW-0812">Transmembrane</keyword>
<comment type="subcellular location">
    <subcellularLocation>
        <location evidence="1">Cell membrane</location>
        <topology evidence="1">Multi-pass membrane protein</topology>
    </subcellularLocation>
</comment>
<feature type="transmembrane region" description="Helical" evidence="9">
    <location>
        <begin position="282"/>
        <end position="302"/>
    </location>
</feature>
<evidence type="ECO:0000313" key="12">
    <source>
        <dbReference type="Proteomes" id="UP000595254"/>
    </source>
</evidence>
<evidence type="ECO:0000256" key="3">
    <source>
        <dbReference type="ARBA" id="ARBA00022475"/>
    </source>
</evidence>
<dbReference type="GO" id="GO:0005886">
    <property type="term" value="C:plasma membrane"/>
    <property type="evidence" value="ECO:0007669"/>
    <property type="project" value="UniProtKB-SubCell"/>
</dbReference>
<reference evidence="11 12" key="1">
    <citation type="submission" date="2021-01" db="EMBL/GenBank/DDBJ databases">
        <title>FDA dAtabase for Regulatory Grade micrObial Sequences (FDA-ARGOS): Supporting development and validation of Infectious Disease Dx tests.</title>
        <authorList>
            <person name="Nelson B."/>
            <person name="Plummer A."/>
            <person name="Tallon L."/>
            <person name="Sadzewicz L."/>
            <person name="Zhao X."/>
            <person name="Boylan J."/>
            <person name="Ott S."/>
            <person name="Bowen H."/>
            <person name="Vavikolanu K."/>
            <person name="Mehta A."/>
            <person name="Aluvathingal J."/>
            <person name="Nadendla S."/>
            <person name="Myers T."/>
            <person name="Yan Y."/>
            <person name="Sichtig H."/>
        </authorList>
    </citation>
    <scope>NUCLEOTIDE SEQUENCE [LARGE SCALE GENOMIC DNA]</scope>
    <source>
        <strain evidence="11 12">FDAARGOS_1161</strain>
    </source>
</reference>
<evidence type="ECO:0000256" key="8">
    <source>
        <dbReference type="PIRNR" id="PIRNR006351"/>
    </source>
</evidence>
<feature type="transmembrane region" description="Helical" evidence="9">
    <location>
        <begin position="131"/>
        <end position="153"/>
    </location>
</feature>
<dbReference type="GO" id="GO:0009401">
    <property type="term" value="P:phosphoenolpyruvate-dependent sugar phosphotransferase system"/>
    <property type="evidence" value="ECO:0007669"/>
    <property type="project" value="InterPro"/>
</dbReference>
<evidence type="ECO:0000256" key="6">
    <source>
        <dbReference type="ARBA" id="ARBA00022989"/>
    </source>
</evidence>
<dbReference type="PANTHER" id="PTHR33989:SF4">
    <property type="entry name" value="PTS SYSTEM N,N'-DIACETYLCHITOBIOSE-SPECIFIC EIIC COMPONENT"/>
    <property type="match status" value="1"/>
</dbReference>
<dbReference type="NCBIfam" id="TIGR00410">
    <property type="entry name" value="lacE"/>
    <property type="match status" value="1"/>
</dbReference>
<dbReference type="GO" id="GO:1901264">
    <property type="term" value="P:carbohydrate derivative transport"/>
    <property type="evidence" value="ECO:0007669"/>
    <property type="project" value="TreeGrafter"/>
</dbReference>
<keyword evidence="3 8" id="KW-1003">Cell membrane</keyword>
<feature type="domain" description="PTS EIIC type-3" evidence="10">
    <location>
        <begin position="8"/>
        <end position="410"/>
    </location>
</feature>
<dbReference type="InterPro" id="IPR051088">
    <property type="entry name" value="PTS_Sugar-EIIC/EIIB"/>
</dbReference>
<gene>
    <name evidence="11" type="ORF">I6J18_01755</name>
</gene>
<feature type="transmembrane region" description="Helical" evidence="9">
    <location>
        <begin position="32"/>
        <end position="55"/>
    </location>
</feature>
<keyword evidence="12" id="KW-1185">Reference proteome</keyword>
<evidence type="ECO:0000256" key="4">
    <source>
        <dbReference type="ARBA" id="ARBA00022597"/>
    </source>
</evidence>
<feature type="transmembrane region" description="Helical" evidence="9">
    <location>
        <begin position="214"/>
        <end position="237"/>
    </location>
</feature>
<evidence type="ECO:0000313" key="11">
    <source>
        <dbReference type="EMBL" id="QQT00686.1"/>
    </source>
</evidence>